<gene>
    <name evidence="2" type="ORF">Sste5346_003347</name>
</gene>
<evidence type="ECO:0000313" key="2">
    <source>
        <dbReference type="EMBL" id="KAL1898444.1"/>
    </source>
</evidence>
<name>A0ABR3ZFW7_9PEZI</name>
<feature type="compositionally biased region" description="Low complexity" evidence="1">
    <location>
        <begin position="48"/>
        <end position="68"/>
    </location>
</feature>
<proteinExistence type="predicted"/>
<dbReference type="EMBL" id="JAWCUI010000015">
    <property type="protein sequence ID" value="KAL1898444.1"/>
    <property type="molecule type" value="Genomic_DNA"/>
</dbReference>
<reference evidence="2 3" key="1">
    <citation type="journal article" date="2024" name="IMA Fungus">
        <title>IMA Genome - F19 : A genome assembly and annotation guide to empower mycologists, including annotated draft genome sequences of Ceratocystis pirilliformis, Diaporthe australafricana, Fusarium ophioides, Paecilomyces lecythidis, and Sporothrix stenoceras.</title>
        <authorList>
            <person name="Aylward J."/>
            <person name="Wilson A.M."/>
            <person name="Visagie C.M."/>
            <person name="Spraker J."/>
            <person name="Barnes I."/>
            <person name="Buitendag C."/>
            <person name="Ceriani C."/>
            <person name="Del Mar Angel L."/>
            <person name="du Plessis D."/>
            <person name="Fuchs T."/>
            <person name="Gasser K."/>
            <person name="Kramer D."/>
            <person name="Li W."/>
            <person name="Munsamy K."/>
            <person name="Piso A."/>
            <person name="Price J.L."/>
            <person name="Sonnekus B."/>
            <person name="Thomas C."/>
            <person name="van der Nest A."/>
            <person name="van Dijk A."/>
            <person name="van Heerden A."/>
            <person name="van Vuuren N."/>
            <person name="Yilmaz N."/>
            <person name="Duong T.A."/>
            <person name="van der Merwe N.A."/>
            <person name="Wingfield M.J."/>
            <person name="Wingfield B.D."/>
        </authorList>
    </citation>
    <scope>NUCLEOTIDE SEQUENCE [LARGE SCALE GENOMIC DNA]</scope>
    <source>
        <strain evidence="2 3">CMW 5346</strain>
    </source>
</reference>
<evidence type="ECO:0000313" key="3">
    <source>
        <dbReference type="Proteomes" id="UP001583186"/>
    </source>
</evidence>
<evidence type="ECO:0000256" key="1">
    <source>
        <dbReference type="SAM" id="MobiDB-lite"/>
    </source>
</evidence>
<sequence>MSDTSDVDGDVVDNPVNTDVAEDTDTAENTNNVGSDGEIDDNGGGGAAAAIEAGSDAGSEAGNSAAGGNEWSLEYNATFRCALCRFPFEKGDAFHVGM</sequence>
<protein>
    <submittedName>
        <fullName evidence="2">Uncharacterized protein</fullName>
    </submittedName>
</protein>
<keyword evidence="3" id="KW-1185">Reference proteome</keyword>
<feature type="region of interest" description="Disordered" evidence="1">
    <location>
        <begin position="1"/>
        <end position="68"/>
    </location>
</feature>
<accession>A0ABR3ZFW7</accession>
<feature type="compositionally biased region" description="Acidic residues" evidence="1">
    <location>
        <begin position="1"/>
        <end position="11"/>
    </location>
</feature>
<comment type="caution">
    <text evidence="2">The sequence shown here is derived from an EMBL/GenBank/DDBJ whole genome shotgun (WGS) entry which is preliminary data.</text>
</comment>
<organism evidence="2 3">
    <name type="scientific">Sporothrix stenoceras</name>
    <dbReference type="NCBI Taxonomy" id="5173"/>
    <lineage>
        <taxon>Eukaryota</taxon>
        <taxon>Fungi</taxon>
        <taxon>Dikarya</taxon>
        <taxon>Ascomycota</taxon>
        <taxon>Pezizomycotina</taxon>
        <taxon>Sordariomycetes</taxon>
        <taxon>Sordariomycetidae</taxon>
        <taxon>Ophiostomatales</taxon>
        <taxon>Ophiostomataceae</taxon>
        <taxon>Sporothrix</taxon>
    </lineage>
</organism>
<dbReference type="Proteomes" id="UP001583186">
    <property type="component" value="Unassembled WGS sequence"/>
</dbReference>